<organism evidence="3 4">
    <name type="scientific">Shewanella khirikhana</name>
    <dbReference type="NCBI Taxonomy" id="1965282"/>
    <lineage>
        <taxon>Bacteria</taxon>
        <taxon>Pseudomonadati</taxon>
        <taxon>Pseudomonadota</taxon>
        <taxon>Gammaproteobacteria</taxon>
        <taxon>Alteromonadales</taxon>
        <taxon>Shewanellaceae</taxon>
        <taxon>Shewanella</taxon>
    </lineage>
</organism>
<dbReference type="RefSeq" id="WP_126167333.1">
    <property type="nucleotide sequence ID" value="NZ_CP020373.1"/>
</dbReference>
<reference evidence="4" key="1">
    <citation type="submission" date="2017-03" db="EMBL/GenBank/DDBJ databases">
        <title>Full genome sequence of a non-lethal Shewanella isolate that potentiates virulence of Vibio parahaemolyticus causing acute hepatopancreatic necrosis disease (AHPND) in shrimp.</title>
        <authorList>
            <person name="Prachumwat A."/>
            <person name="Sritunyalucksana K."/>
        </authorList>
    </citation>
    <scope>NUCLEOTIDE SEQUENCE [LARGE SCALE GENOMIC DNA]</scope>
    <source>
        <strain evidence="4">TH2012</strain>
    </source>
</reference>
<dbReference type="EMBL" id="CP020373">
    <property type="protein sequence ID" value="AZQ11021.1"/>
    <property type="molecule type" value="Genomic_DNA"/>
</dbReference>
<dbReference type="PROSITE" id="PS50206">
    <property type="entry name" value="RHODANESE_3"/>
    <property type="match status" value="1"/>
</dbReference>
<dbReference type="InterPro" id="IPR052367">
    <property type="entry name" value="Thiosulfate_ST/Rhodanese-like"/>
</dbReference>
<evidence type="ECO:0000313" key="4">
    <source>
        <dbReference type="Proteomes" id="UP000278437"/>
    </source>
</evidence>
<evidence type="ECO:0000256" key="1">
    <source>
        <dbReference type="SAM" id="SignalP"/>
    </source>
</evidence>
<protein>
    <submittedName>
        <fullName evidence="3">Thiosulfate sulfurtransferase PspE</fullName>
        <ecNumber evidence="3">2.8.1.1</ecNumber>
    </submittedName>
</protein>
<evidence type="ECO:0000313" key="3">
    <source>
        <dbReference type="EMBL" id="AZQ11021.1"/>
    </source>
</evidence>
<keyword evidence="4" id="KW-1185">Reference proteome</keyword>
<keyword evidence="3" id="KW-0808">Transferase</keyword>
<dbReference type="SUPFAM" id="SSF52821">
    <property type="entry name" value="Rhodanese/Cell cycle control phosphatase"/>
    <property type="match status" value="1"/>
</dbReference>
<dbReference type="Proteomes" id="UP000278437">
    <property type="component" value="Chromosome"/>
</dbReference>
<gene>
    <name evidence="3" type="primary">pspE_1</name>
    <name evidence="3" type="ORF">STH12_01921</name>
</gene>
<evidence type="ECO:0000259" key="2">
    <source>
        <dbReference type="PROSITE" id="PS50206"/>
    </source>
</evidence>
<keyword evidence="1" id="KW-0732">Signal</keyword>
<dbReference type="PANTHER" id="PTHR45431">
    <property type="entry name" value="RHODANESE-LIKE DOMAIN-CONTAINING PROTEIN 15, CHLOROPLASTIC"/>
    <property type="match status" value="1"/>
</dbReference>
<feature type="domain" description="Rhodanese" evidence="2">
    <location>
        <begin position="38"/>
        <end position="117"/>
    </location>
</feature>
<feature type="signal peptide" evidence="1">
    <location>
        <begin position="1"/>
        <end position="26"/>
    </location>
</feature>
<proteinExistence type="predicted"/>
<dbReference type="EC" id="2.8.1.1" evidence="3"/>
<dbReference type="Gene3D" id="3.40.250.10">
    <property type="entry name" value="Rhodanese-like domain"/>
    <property type="match status" value="1"/>
</dbReference>
<dbReference type="Pfam" id="PF00581">
    <property type="entry name" value="Rhodanese"/>
    <property type="match status" value="1"/>
</dbReference>
<name>A0ABN5TV82_9GAMM</name>
<feature type="chain" id="PRO_5045902471" evidence="1">
    <location>
        <begin position="27"/>
        <end position="128"/>
    </location>
</feature>
<dbReference type="SMART" id="SM00450">
    <property type="entry name" value="RHOD"/>
    <property type="match status" value="1"/>
</dbReference>
<dbReference type="PANTHER" id="PTHR45431:SF3">
    <property type="entry name" value="RHODANESE-LIKE DOMAIN-CONTAINING PROTEIN 15, CHLOROPLASTIC"/>
    <property type="match status" value="1"/>
</dbReference>
<dbReference type="CDD" id="cd00158">
    <property type="entry name" value="RHOD"/>
    <property type="match status" value="1"/>
</dbReference>
<dbReference type="GO" id="GO:0004792">
    <property type="term" value="F:thiosulfate-cyanide sulfurtransferase activity"/>
    <property type="evidence" value="ECO:0007669"/>
    <property type="project" value="UniProtKB-EC"/>
</dbReference>
<dbReference type="InterPro" id="IPR036873">
    <property type="entry name" value="Rhodanese-like_dom_sf"/>
</dbReference>
<accession>A0ABN5TV82</accession>
<sequence length="128" mass="13606">MKILAKIWHIALLTATLLVASNTAVAADKDPQAAWERIHQGAMVVDVRTPDEFAAGHLEGAINIPFEQISAEFAARGIAKDTQVVLYCRSGRRSGVANDALIADGYSNTYNGGAYETLASTESAAKSK</sequence>
<dbReference type="InterPro" id="IPR001763">
    <property type="entry name" value="Rhodanese-like_dom"/>
</dbReference>